<name>A0A4S8KJY3_DENBC</name>
<gene>
    <name evidence="2" type="ORF">K435DRAFT_880240</name>
</gene>
<dbReference type="EMBL" id="ML181589">
    <property type="protein sequence ID" value="THU75743.1"/>
    <property type="molecule type" value="Genomic_DNA"/>
</dbReference>
<reference evidence="2 3" key="1">
    <citation type="journal article" date="2019" name="Nat. Ecol. Evol.">
        <title>Megaphylogeny resolves global patterns of mushroom evolution.</title>
        <authorList>
            <person name="Varga T."/>
            <person name="Krizsan K."/>
            <person name="Foldi C."/>
            <person name="Dima B."/>
            <person name="Sanchez-Garcia M."/>
            <person name="Sanchez-Ramirez S."/>
            <person name="Szollosi G.J."/>
            <person name="Szarkandi J.G."/>
            <person name="Papp V."/>
            <person name="Albert L."/>
            <person name="Andreopoulos W."/>
            <person name="Angelini C."/>
            <person name="Antonin V."/>
            <person name="Barry K.W."/>
            <person name="Bougher N.L."/>
            <person name="Buchanan P."/>
            <person name="Buyck B."/>
            <person name="Bense V."/>
            <person name="Catcheside P."/>
            <person name="Chovatia M."/>
            <person name="Cooper J."/>
            <person name="Damon W."/>
            <person name="Desjardin D."/>
            <person name="Finy P."/>
            <person name="Geml J."/>
            <person name="Haridas S."/>
            <person name="Hughes K."/>
            <person name="Justo A."/>
            <person name="Karasinski D."/>
            <person name="Kautmanova I."/>
            <person name="Kiss B."/>
            <person name="Kocsube S."/>
            <person name="Kotiranta H."/>
            <person name="LaButti K.M."/>
            <person name="Lechner B.E."/>
            <person name="Liimatainen K."/>
            <person name="Lipzen A."/>
            <person name="Lukacs Z."/>
            <person name="Mihaltcheva S."/>
            <person name="Morgado L.N."/>
            <person name="Niskanen T."/>
            <person name="Noordeloos M.E."/>
            <person name="Ohm R.A."/>
            <person name="Ortiz-Santana B."/>
            <person name="Ovrebo C."/>
            <person name="Racz N."/>
            <person name="Riley R."/>
            <person name="Savchenko A."/>
            <person name="Shiryaev A."/>
            <person name="Soop K."/>
            <person name="Spirin V."/>
            <person name="Szebenyi C."/>
            <person name="Tomsovsky M."/>
            <person name="Tulloss R.E."/>
            <person name="Uehling J."/>
            <person name="Grigoriev I.V."/>
            <person name="Vagvolgyi C."/>
            <person name="Papp T."/>
            <person name="Martin F.M."/>
            <person name="Miettinen O."/>
            <person name="Hibbett D.S."/>
            <person name="Nagy L.G."/>
        </authorList>
    </citation>
    <scope>NUCLEOTIDE SEQUENCE [LARGE SCALE GENOMIC DNA]</scope>
    <source>
        <strain evidence="2 3">CBS 962.96</strain>
    </source>
</reference>
<organism evidence="2 3">
    <name type="scientific">Dendrothele bispora (strain CBS 962.96)</name>
    <dbReference type="NCBI Taxonomy" id="1314807"/>
    <lineage>
        <taxon>Eukaryota</taxon>
        <taxon>Fungi</taxon>
        <taxon>Dikarya</taxon>
        <taxon>Basidiomycota</taxon>
        <taxon>Agaricomycotina</taxon>
        <taxon>Agaricomycetes</taxon>
        <taxon>Agaricomycetidae</taxon>
        <taxon>Agaricales</taxon>
        <taxon>Agaricales incertae sedis</taxon>
        <taxon>Dendrothele</taxon>
    </lineage>
</organism>
<accession>A0A4S8KJY3</accession>
<dbReference type="Proteomes" id="UP000297245">
    <property type="component" value="Unassembled WGS sequence"/>
</dbReference>
<keyword evidence="3" id="KW-1185">Reference proteome</keyword>
<dbReference type="AlphaFoldDB" id="A0A4S8KJY3"/>
<sequence length="125" mass="14126">MYRYLSSYFTNSSHISIKTLTINDIKGNQHQHYDTTSRTEPSQTTRTNDDRTDKDEARNMSETPSVSGSPPLRPTISAAIPTVSYEDVKPVDELYGKAHFRVHSARMEGRLVLMKVFHGPRANAV</sequence>
<feature type="region of interest" description="Disordered" evidence="1">
    <location>
        <begin position="29"/>
        <end position="75"/>
    </location>
</feature>
<proteinExistence type="predicted"/>
<evidence type="ECO:0000313" key="3">
    <source>
        <dbReference type="Proteomes" id="UP000297245"/>
    </source>
</evidence>
<evidence type="ECO:0000313" key="2">
    <source>
        <dbReference type="EMBL" id="THU75743.1"/>
    </source>
</evidence>
<evidence type="ECO:0000256" key="1">
    <source>
        <dbReference type="SAM" id="MobiDB-lite"/>
    </source>
</evidence>
<protein>
    <submittedName>
        <fullName evidence="2">Uncharacterized protein</fullName>
    </submittedName>
</protein>
<feature type="compositionally biased region" description="Basic and acidic residues" evidence="1">
    <location>
        <begin position="47"/>
        <end position="59"/>
    </location>
</feature>